<dbReference type="OrthoDB" id="10040207at2759"/>
<proteinExistence type="predicted"/>
<feature type="non-terminal residue" evidence="1">
    <location>
        <position position="1"/>
    </location>
</feature>
<evidence type="ECO:0000313" key="1">
    <source>
        <dbReference type="EMBL" id="CAB4030278.1"/>
    </source>
</evidence>
<organism evidence="1 2">
    <name type="scientific">Paramuricea clavata</name>
    <name type="common">Red gorgonian</name>
    <name type="synonym">Violescent sea-whip</name>
    <dbReference type="NCBI Taxonomy" id="317549"/>
    <lineage>
        <taxon>Eukaryota</taxon>
        <taxon>Metazoa</taxon>
        <taxon>Cnidaria</taxon>
        <taxon>Anthozoa</taxon>
        <taxon>Octocorallia</taxon>
        <taxon>Malacalcyonacea</taxon>
        <taxon>Plexauridae</taxon>
        <taxon>Paramuricea</taxon>
    </lineage>
</organism>
<accession>A0A6S7JHF8</accession>
<dbReference type="AlphaFoldDB" id="A0A6S7JHF8"/>
<gene>
    <name evidence="1" type="ORF">PACLA_8A085418</name>
</gene>
<comment type="caution">
    <text evidence="1">The sequence shown here is derived from an EMBL/GenBank/DDBJ whole genome shotgun (WGS) entry which is preliminary data.</text>
</comment>
<keyword evidence="2" id="KW-1185">Reference proteome</keyword>
<dbReference type="EMBL" id="CACRXK020016754">
    <property type="protein sequence ID" value="CAB4030278.1"/>
    <property type="molecule type" value="Genomic_DNA"/>
</dbReference>
<protein>
    <submittedName>
        <fullName evidence="1">Uncharacterized protein</fullName>
    </submittedName>
</protein>
<reference evidence="1" key="1">
    <citation type="submission" date="2020-04" db="EMBL/GenBank/DDBJ databases">
        <authorList>
            <person name="Alioto T."/>
            <person name="Alioto T."/>
            <person name="Gomez Garrido J."/>
        </authorList>
    </citation>
    <scope>NUCLEOTIDE SEQUENCE</scope>
    <source>
        <strain evidence="1">A484AB</strain>
    </source>
</reference>
<dbReference type="InterPro" id="IPR027886">
    <property type="entry name" value="SPMIP4"/>
</dbReference>
<dbReference type="Pfam" id="PF15093">
    <property type="entry name" value="SPMIP4-like"/>
    <property type="match status" value="1"/>
</dbReference>
<dbReference type="Proteomes" id="UP001152795">
    <property type="component" value="Unassembled WGS sequence"/>
</dbReference>
<dbReference type="PANTHER" id="PTHR31393:SF2">
    <property type="entry name" value="CHROMOSOME 7 OPEN READING FRAME 31"/>
    <property type="match status" value="1"/>
</dbReference>
<name>A0A6S7JHF8_PARCT</name>
<sequence length="240" mass="27598">NGAHYHGISYREENVRTPWGRSRSYAGDGPIYLPTEHRPKWEPPPVLQRTHQHFGSGLFPHPRGYPFVQFYDVTQLKRSDLRSSDELIPRPSTSQVHDKQIKVEFPQEHPLSSHMSRQEMFPKVDTPIIVDPSSKVEDPLPNTNSLPSLVPAPSSTVVVQKVMGNFARREVFTPQTSALRQPLTLSHRKVERLQIENPWFSRHEVMTQFNKQYPTVIPKIALNIQKKKQPSWLVYGANAI</sequence>
<evidence type="ECO:0000313" key="2">
    <source>
        <dbReference type="Proteomes" id="UP001152795"/>
    </source>
</evidence>
<dbReference type="GO" id="GO:0005813">
    <property type="term" value="C:centrosome"/>
    <property type="evidence" value="ECO:0007669"/>
    <property type="project" value="TreeGrafter"/>
</dbReference>
<dbReference type="PANTHER" id="PTHR31393">
    <property type="entry name" value="C5ORF31"/>
    <property type="match status" value="1"/>
</dbReference>